<evidence type="ECO:0000259" key="2">
    <source>
        <dbReference type="Pfam" id="PF18203"/>
    </source>
</evidence>
<accession>A0A7G9RLE0</accession>
<dbReference type="InterPro" id="IPR013783">
    <property type="entry name" value="Ig-like_fold"/>
</dbReference>
<dbReference type="EMBL" id="CP060714">
    <property type="protein sequence ID" value="QNN56415.1"/>
    <property type="molecule type" value="Genomic_DNA"/>
</dbReference>
<dbReference type="Pfam" id="PF18203">
    <property type="entry name" value="IPTL-CTERM"/>
    <property type="match status" value="1"/>
</dbReference>
<dbReference type="Pfam" id="PF18676">
    <property type="entry name" value="MBG_2"/>
    <property type="match status" value="1"/>
</dbReference>
<dbReference type="InterPro" id="IPR026442">
    <property type="entry name" value="IPTL_CTERM"/>
</dbReference>
<dbReference type="Pfam" id="PF18998">
    <property type="entry name" value="Flg_new_2"/>
    <property type="match status" value="1"/>
</dbReference>
<dbReference type="NCBIfam" id="TIGR04174">
    <property type="entry name" value="IPTL_CTERM"/>
    <property type="match status" value="1"/>
</dbReference>
<name>A0A7G9RLE0_9BURK</name>
<dbReference type="Pfam" id="PF05345">
    <property type="entry name" value="He_PIG"/>
    <property type="match status" value="1"/>
</dbReference>
<keyword evidence="6" id="KW-1185">Reference proteome</keyword>
<evidence type="ECO:0000259" key="3">
    <source>
        <dbReference type="Pfam" id="PF18676"/>
    </source>
</evidence>
<evidence type="ECO:0000313" key="5">
    <source>
        <dbReference type="EMBL" id="QNN56415.1"/>
    </source>
</evidence>
<feature type="chain" id="PRO_5028877334" evidence="1">
    <location>
        <begin position="20"/>
        <end position="628"/>
    </location>
</feature>
<evidence type="ECO:0000256" key="1">
    <source>
        <dbReference type="SAM" id="SignalP"/>
    </source>
</evidence>
<proteinExistence type="predicted"/>
<dbReference type="Proteomes" id="UP000515811">
    <property type="component" value="Chromosome"/>
</dbReference>
<dbReference type="InterPro" id="IPR044060">
    <property type="entry name" value="Bacterial_rp_domain"/>
</dbReference>
<feature type="domain" description="MBG" evidence="3">
    <location>
        <begin position="392"/>
        <end position="467"/>
    </location>
</feature>
<gene>
    <name evidence="5" type="ORF">H9K76_17985</name>
</gene>
<sequence>MSALIAALTFMLQTAAAGALSHVSVVPDDAAPGAATNYTFTYTLEQDVNADEALFYVNFPPGFDVATGACDRIASITLNPVPMGGTAICRGSYGSGNTVGFAVNTSIGGGVSVSGGTEVEVVVSGVTNPLVSQNYEFGQASGTAIMTTQMMDPMFPMVMEKDIAPVQTVFIGNATVNGACGTASGGVFASAPTGQLCSAGVASVINTSASTYGWTCSGTGGGSTASCSATVGYPLILSVSPISTGAVTCSQNPVPFGGSATCTATSVSGYSFSHWSGDCAGVGNTCQLDNVSSAKNPQANFVAFALTDNLAAGTYGATYNQSLATLTSGGQGAISYSLESPVPGVSLSHSGVVTTLPSLAAGTYAINVQATDANGGTTTITPLSLSIAPAPLTIAATNVSIPEGSPIPALTGTYSGFVNGETTAFLMAQPVFTTAATSSSPAGTYSIVASGAVSNNYAITHVAGVLTITAPELLIATTSLGSLQAGKAYNLALTASGGVPPYTWTATDPGKPLPAGLGLSTDGVLSGTPTTAGNYTSLVTVTDSSAVPQTVALVKASGAPVSQVFSGTVATAGAMAVTPVPTLGQWALILLSMALAGFARRDLRRVLTKGRSTLSAKLPNSRYCQTDC</sequence>
<feature type="signal peptide" evidence="1">
    <location>
        <begin position="1"/>
        <end position="19"/>
    </location>
</feature>
<dbReference type="AlphaFoldDB" id="A0A7G9RLE0"/>
<feature type="domain" description="Bacterial repeat" evidence="4">
    <location>
        <begin position="237"/>
        <end position="302"/>
    </location>
</feature>
<dbReference type="Gene3D" id="2.60.40.10">
    <property type="entry name" value="Immunoglobulins"/>
    <property type="match status" value="1"/>
</dbReference>
<organism evidence="5 6">
    <name type="scientific">Diaphorobacter ruginosibacter</name>
    <dbReference type="NCBI Taxonomy" id="1715720"/>
    <lineage>
        <taxon>Bacteria</taxon>
        <taxon>Pseudomonadati</taxon>
        <taxon>Pseudomonadota</taxon>
        <taxon>Betaproteobacteria</taxon>
        <taxon>Burkholderiales</taxon>
        <taxon>Comamonadaceae</taxon>
        <taxon>Diaphorobacter</taxon>
    </lineage>
</organism>
<protein>
    <submittedName>
        <fullName evidence="5">IPTL-CTERM sorting domain-containing protein</fullName>
    </submittedName>
</protein>
<keyword evidence="1" id="KW-0732">Signal</keyword>
<evidence type="ECO:0000259" key="4">
    <source>
        <dbReference type="Pfam" id="PF18998"/>
    </source>
</evidence>
<feature type="domain" description="IPTL-CTERM protein sorting" evidence="2">
    <location>
        <begin position="578"/>
        <end position="605"/>
    </location>
</feature>
<dbReference type="InterPro" id="IPR041286">
    <property type="entry name" value="MBG_2"/>
</dbReference>
<dbReference type="KEGG" id="drg:H9K76_17985"/>
<dbReference type="Gene3D" id="3.30.160.710">
    <property type="match status" value="1"/>
</dbReference>
<evidence type="ECO:0000313" key="6">
    <source>
        <dbReference type="Proteomes" id="UP000515811"/>
    </source>
</evidence>
<dbReference type="RefSeq" id="WP_187596681.1">
    <property type="nucleotide sequence ID" value="NZ_CP060714.1"/>
</dbReference>
<reference evidence="5 6" key="1">
    <citation type="submission" date="2020-08" db="EMBL/GenBank/DDBJ databases">
        <title>Genome sequence of Diaphorobacter ruginosibacter DSM 27467T.</title>
        <authorList>
            <person name="Hyun D.-W."/>
            <person name="Bae J.-W."/>
        </authorList>
    </citation>
    <scope>NUCLEOTIDE SEQUENCE [LARGE SCALE GENOMIC DNA]</scope>
    <source>
        <strain evidence="5 6">DSM 27467</strain>
    </source>
</reference>